<name>A0A517TA24_9PLAN</name>
<dbReference type="Gene3D" id="3.10.620.30">
    <property type="match status" value="1"/>
</dbReference>
<dbReference type="Pfam" id="PF01841">
    <property type="entry name" value="Transglut_core"/>
    <property type="match status" value="1"/>
</dbReference>
<dbReference type="EMBL" id="CP036316">
    <property type="protein sequence ID" value="QDT65215.1"/>
    <property type="molecule type" value="Genomic_DNA"/>
</dbReference>
<dbReference type="Proteomes" id="UP000319976">
    <property type="component" value="Chromosome"/>
</dbReference>
<proteinExistence type="predicted"/>
<reference evidence="4 5" key="1">
    <citation type="submission" date="2019-02" db="EMBL/GenBank/DDBJ databases">
        <title>Deep-cultivation of Planctomycetes and their phenomic and genomic characterization uncovers novel biology.</title>
        <authorList>
            <person name="Wiegand S."/>
            <person name="Jogler M."/>
            <person name="Boedeker C."/>
            <person name="Pinto D."/>
            <person name="Vollmers J."/>
            <person name="Rivas-Marin E."/>
            <person name="Kohn T."/>
            <person name="Peeters S.H."/>
            <person name="Heuer A."/>
            <person name="Rast P."/>
            <person name="Oberbeckmann S."/>
            <person name="Bunk B."/>
            <person name="Jeske O."/>
            <person name="Meyerdierks A."/>
            <person name="Storesund J.E."/>
            <person name="Kallscheuer N."/>
            <person name="Luecker S."/>
            <person name="Lage O.M."/>
            <person name="Pohl T."/>
            <person name="Merkel B.J."/>
            <person name="Hornburger P."/>
            <person name="Mueller R.-W."/>
            <person name="Bruemmer F."/>
            <person name="Labrenz M."/>
            <person name="Spormann A.M."/>
            <person name="Op den Camp H."/>
            <person name="Overmann J."/>
            <person name="Amann R."/>
            <person name="Jetten M.S.M."/>
            <person name="Mascher T."/>
            <person name="Medema M.H."/>
            <person name="Devos D.P."/>
            <person name="Kaster A.-K."/>
            <person name="Ovreas L."/>
            <person name="Rohde M."/>
            <person name="Galperin M.Y."/>
            <person name="Jogler C."/>
        </authorList>
    </citation>
    <scope>NUCLEOTIDE SEQUENCE [LARGE SCALE GENOMIC DNA]</scope>
    <source>
        <strain evidence="4 5">V22</strain>
    </source>
</reference>
<feature type="compositionally biased region" description="Basic residues" evidence="1">
    <location>
        <begin position="547"/>
        <end position="556"/>
    </location>
</feature>
<feature type="transmembrane region" description="Helical" evidence="2">
    <location>
        <begin position="73"/>
        <end position="95"/>
    </location>
</feature>
<dbReference type="RefSeq" id="WP_197439566.1">
    <property type="nucleotide sequence ID" value="NZ_CP036316.1"/>
</dbReference>
<dbReference type="SMART" id="SM00460">
    <property type="entry name" value="TGc"/>
    <property type="match status" value="1"/>
</dbReference>
<dbReference type="InterPro" id="IPR002931">
    <property type="entry name" value="Transglutaminase-like"/>
</dbReference>
<keyword evidence="5" id="KW-1185">Reference proteome</keyword>
<gene>
    <name evidence="4" type="ORF">V22_24620</name>
</gene>
<dbReference type="PANTHER" id="PTHR42736:SF1">
    <property type="entry name" value="PROTEIN-GLUTAMINE GAMMA-GLUTAMYLTRANSFERASE"/>
    <property type="match status" value="1"/>
</dbReference>
<feature type="transmembrane region" description="Helical" evidence="2">
    <location>
        <begin position="124"/>
        <end position="141"/>
    </location>
</feature>
<dbReference type="AlphaFoldDB" id="A0A517TA24"/>
<keyword evidence="2" id="KW-1133">Transmembrane helix</keyword>
<feature type="compositionally biased region" description="Basic and acidic residues" evidence="1">
    <location>
        <begin position="537"/>
        <end position="546"/>
    </location>
</feature>
<feature type="transmembrane region" description="Helical" evidence="2">
    <location>
        <begin position="187"/>
        <end position="207"/>
    </location>
</feature>
<sequence length="823" mass="91810">MRNESKKKLDMSQITVPTTVTLSLLACSILTLAAGSDDHPYWMYGELALQWILTIAAASWVSRKAPQWKRPPAVSPLLVLLALLTFVCEPIHRLLGAGRPGEIVLMDGLQHVVLGLAVVSHWLVYRRLAALLSLFLMMFAVSITQSLAIQVLAGIFSAVAIFWAAATHWEGLHDSILAKTESRMPRWWLGGLAAAVVLILSTVTMGGNRVLNNLQGFFPSSGGDGWYDPYARDGVRDGDAVVAGTKDIKSFAPIEDAPFMVDKRPTLYDVFDDSYEEPYTQQKREKAIGLDQQFFMDRCQERLAALKKAGKEFSTFRKPRNQKKNDRLTDRGGDALFYVAGRTPLHLRLCTHDLFDGEVWVHEEDKEGTISIREVEDKLWAVLPMPPPSFAIFGATEGHTLKIIDLDTAVIPAPLHTRGVHIDKINRADFFKIVHADIPAMDREVLPPLTTIHLSSEVIDPAKLIDEWKMIAGAGASYTQWPDHPDWKHIQGLAEDCASDKKKGWAQVSAIVDHLQANYRYERGVGTLSRDQSGADPVHDPGDHSHSGHHHHHEGHHHGEIEQLPVSCFLFETKVGDDYHFATAAALMLRSLGYSTRLVQGFYASPDDYDPKAQNTPIKVDDVHTWVEVYLGTGTWITVEPTPGFEVLGPPPTIIERFQTACVVCIQFVGNYPLAFGSLIVCVIAVVVYRKEIANTVDALAWKLSYRNGTREQWLAAARILQRRARRAGLVRPSAMTLRRWLQTVCRTEGRESAEQLLSFLNELDRLSYQSTSSTIGNPLLPNQIVTEHSFKKMRLIKRGTAGDSLIQPTFTPTRYSPTMTNA</sequence>
<dbReference type="PROSITE" id="PS51257">
    <property type="entry name" value="PROKAR_LIPOPROTEIN"/>
    <property type="match status" value="1"/>
</dbReference>
<dbReference type="KEGG" id="chya:V22_24620"/>
<keyword evidence="2" id="KW-0472">Membrane</keyword>
<evidence type="ECO:0000256" key="1">
    <source>
        <dbReference type="SAM" id="MobiDB-lite"/>
    </source>
</evidence>
<feature type="domain" description="Transglutaminase-like" evidence="3">
    <location>
        <begin position="570"/>
        <end position="643"/>
    </location>
</feature>
<evidence type="ECO:0000256" key="2">
    <source>
        <dbReference type="SAM" id="Phobius"/>
    </source>
</evidence>
<evidence type="ECO:0000313" key="4">
    <source>
        <dbReference type="EMBL" id="QDT65215.1"/>
    </source>
</evidence>
<protein>
    <submittedName>
        <fullName evidence="4">Transglutaminase-like superfamily protein</fullName>
    </submittedName>
</protein>
<feature type="transmembrane region" description="Helical" evidence="2">
    <location>
        <begin position="41"/>
        <end position="61"/>
    </location>
</feature>
<feature type="transmembrane region" description="Helical" evidence="2">
    <location>
        <begin position="12"/>
        <end position="35"/>
    </location>
</feature>
<feature type="transmembrane region" description="Helical" evidence="2">
    <location>
        <begin position="147"/>
        <end position="166"/>
    </location>
</feature>
<dbReference type="SUPFAM" id="SSF54001">
    <property type="entry name" value="Cysteine proteinases"/>
    <property type="match status" value="1"/>
</dbReference>
<keyword evidence="2" id="KW-0812">Transmembrane</keyword>
<organism evidence="4 5">
    <name type="scientific">Calycomorphotria hydatis</name>
    <dbReference type="NCBI Taxonomy" id="2528027"/>
    <lineage>
        <taxon>Bacteria</taxon>
        <taxon>Pseudomonadati</taxon>
        <taxon>Planctomycetota</taxon>
        <taxon>Planctomycetia</taxon>
        <taxon>Planctomycetales</taxon>
        <taxon>Planctomycetaceae</taxon>
        <taxon>Calycomorphotria</taxon>
    </lineage>
</organism>
<dbReference type="InterPro" id="IPR038765">
    <property type="entry name" value="Papain-like_cys_pep_sf"/>
</dbReference>
<dbReference type="PANTHER" id="PTHR42736">
    <property type="entry name" value="PROTEIN-GLUTAMINE GAMMA-GLUTAMYLTRANSFERASE"/>
    <property type="match status" value="1"/>
</dbReference>
<dbReference type="InterPro" id="IPR052901">
    <property type="entry name" value="Bact_TGase-like"/>
</dbReference>
<feature type="transmembrane region" description="Helical" evidence="2">
    <location>
        <begin position="101"/>
        <end position="119"/>
    </location>
</feature>
<evidence type="ECO:0000259" key="3">
    <source>
        <dbReference type="SMART" id="SM00460"/>
    </source>
</evidence>
<feature type="region of interest" description="Disordered" evidence="1">
    <location>
        <begin position="528"/>
        <end position="557"/>
    </location>
</feature>
<accession>A0A517TA24</accession>
<evidence type="ECO:0000313" key="5">
    <source>
        <dbReference type="Proteomes" id="UP000319976"/>
    </source>
</evidence>